<sequence>MIESLNVHLCENLLGLKDSPIVETGLLLNRKSSSKISISAGHKRVNINKNTRG</sequence>
<accession>C0E3W7</accession>
<evidence type="ECO:0000313" key="2">
    <source>
        <dbReference type="Proteomes" id="UP000006247"/>
    </source>
</evidence>
<dbReference type="Proteomes" id="UP000006247">
    <property type="component" value="Unassembled WGS sequence"/>
</dbReference>
<dbReference type="EMBL" id="ACEB01000022">
    <property type="protein sequence ID" value="EEG26860.1"/>
    <property type="molecule type" value="Genomic_DNA"/>
</dbReference>
<evidence type="ECO:0000313" key="1">
    <source>
        <dbReference type="EMBL" id="EEG26860.1"/>
    </source>
</evidence>
<reference evidence="1 2" key="1">
    <citation type="submission" date="2009-01" db="EMBL/GenBank/DDBJ databases">
        <authorList>
            <person name="Fulton L."/>
            <person name="Clifton S."/>
            <person name="Chinwalla A.T."/>
            <person name="Mitreva M."/>
            <person name="Sodergren E."/>
            <person name="Weinstock G."/>
            <person name="Clifton S."/>
            <person name="Dooling D.J."/>
            <person name="Fulton B."/>
            <person name="Minx P."/>
            <person name="Pepin K.H."/>
            <person name="Johnson M."/>
            <person name="Bhonagiri V."/>
            <person name="Nash W.E."/>
            <person name="Mardis E.R."/>
            <person name="Wilson R.K."/>
        </authorList>
    </citation>
    <scope>NUCLEOTIDE SEQUENCE [LARGE SCALE GENOMIC DNA]</scope>
    <source>
        <strain evidence="1 2">ATCC 33806</strain>
    </source>
</reference>
<dbReference type="HOGENOM" id="CLU_3060614_0_0_11"/>
<dbReference type="AlphaFoldDB" id="C0E3W7"/>
<organism evidence="1 2">
    <name type="scientific">Corynebacterium matruchotii ATCC 33806</name>
    <dbReference type="NCBI Taxonomy" id="566549"/>
    <lineage>
        <taxon>Bacteria</taxon>
        <taxon>Bacillati</taxon>
        <taxon>Actinomycetota</taxon>
        <taxon>Actinomycetes</taxon>
        <taxon>Mycobacteriales</taxon>
        <taxon>Corynebacteriaceae</taxon>
        <taxon>Corynebacterium</taxon>
    </lineage>
</organism>
<proteinExistence type="predicted"/>
<protein>
    <submittedName>
        <fullName evidence="1">Uncharacterized protein</fullName>
    </submittedName>
</protein>
<name>C0E3W7_9CORY</name>
<comment type="caution">
    <text evidence="1">The sequence shown here is derived from an EMBL/GenBank/DDBJ whole genome shotgun (WGS) entry which is preliminary data.</text>
</comment>
<gene>
    <name evidence="1" type="ORF">CORMATOL_01686</name>
</gene>